<reference evidence="1 2" key="1">
    <citation type="submission" date="2018-06" db="EMBL/GenBank/DDBJ databases">
        <authorList>
            <consortium name="Pathogen Informatics"/>
            <person name="Doyle S."/>
        </authorList>
    </citation>
    <scope>NUCLEOTIDE SEQUENCE [LARGE SCALE GENOMIC DNA]</scope>
    <source>
        <strain evidence="1 2">NCTC11370</strain>
    </source>
</reference>
<accession>A0A377GA09</accession>
<dbReference type="Proteomes" id="UP000254554">
    <property type="component" value="Unassembled WGS sequence"/>
</dbReference>
<dbReference type="AlphaFoldDB" id="A0A377GA09"/>
<proteinExistence type="predicted"/>
<dbReference type="RefSeq" id="WP_010653912.1">
    <property type="nucleotide sequence ID" value="NZ_JAPHOO010000001.1"/>
</dbReference>
<dbReference type="STRING" id="1094715.GCA_000236165_00715"/>
<gene>
    <name evidence="1" type="ORF">NCTC11370_01710</name>
</gene>
<sequence length="529" mass="60014">MPLTLTEWWKKLDDETRSLAGVFGDINYPASLTVPYTNVKADKDMTPWEAVHAMASLGSAIETNVMSGQGIASNIATAAKNLGDPIPNSPRHLPAITDEKSLLLALVYYRAQCRFQEIQSSSSLVQNGAMGKPGVQKNKEGVAKEAEVLRVKIKNYCASNQEIAAAAELKFKQLFPQENEVGSEFFKAKNFMDSYTDFASQLIGSLVEDINEESHTELHNKTLEKTQAIIKTLEEIEEELQYLYLCKKLQEFLTDNVKKSSEATFERFKSSLPASYQTSEVAKQLWDAAELQANQGKKYLEMAAEGWNNRMPNLVQNFMNSRYNPMAYIPGALGVDENARFERFRGQFSAFVSSKIDASSQTLYEKTGISTDDFKTASSQNILDSIEMNHKLILEIERLKTSLQSYVQETSKDNIVKFSTSIFFGWLTKWFAESKLTKSLVYDNIHYMNLAQKYAQQLDKIKEIKDEKTQGEALGKLKETMHQEIDNVRDESRYLFFKEDRKLAHKKLSNIVDGIKNEDDISTIQPVRK</sequence>
<dbReference type="GeneID" id="93291730"/>
<keyword evidence="2" id="KW-1185">Reference proteome</keyword>
<name>A0A377GA09_9GAMM</name>
<organism evidence="1 2">
    <name type="scientific">Fluoribacter dumoffii</name>
    <dbReference type="NCBI Taxonomy" id="463"/>
    <lineage>
        <taxon>Bacteria</taxon>
        <taxon>Pseudomonadati</taxon>
        <taxon>Pseudomonadota</taxon>
        <taxon>Gammaproteobacteria</taxon>
        <taxon>Legionellales</taxon>
        <taxon>Legionellaceae</taxon>
        <taxon>Fluoribacter</taxon>
    </lineage>
</organism>
<evidence type="ECO:0000313" key="2">
    <source>
        <dbReference type="Proteomes" id="UP000254554"/>
    </source>
</evidence>
<dbReference type="OrthoDB" id="5631545at2"/>
<evidence type="ECO:0000313" key="1">
    <source>
        <dbReference type="EMBL" id="STO21642.1"/>
    </source>
</evidence>
<protein>
    <submittedName>
        <fullName evidence="1">Uncharacterized protein</fullName>
    </submittedName>
</protein>
<dbReference type="EMBL" id="UGGT01000001">
    <property type="protein sequence ID" value="STO21642.1"/>
    <property type="molecule type" value="Genomic_DNA"/>
</dbReference>